<evidence type="ECO:0000256" key="2">
    <source>
        <dbReference type="ARBA" id="ARBA00022475"/>
    </source>
</evidence>
<accession>A0ABR6WTW5</accession>
<evidence type="ECO:0000256" key="4">
    <source>
        <dbReference type="ARBA" id="ARBA00022989"/>
    </source>
</evidence>
<comment type="subcellular location">
    <subcellularLocation>
        <location evidence="1">Cell membrane</location>
        <topology evidence="1">Multi-pass membrane protein</topology>
    </subcellularLocation>
</comment>
<evidence type="ECO:0000256" key="5">
    <source>
        <dbReference type="ARBA" id="ARBA00023136"/>
    </source>
</evidence>
<protein>
    <submittedName>
        <fullName evidence="7">Branched-chain amino acid ABC transporter permease</fullName>
    </submittedName>
</protein>
<evidence type="ECO:0000313" key="7">
    <source>
        <dbReference type="EMBL" id="MBC3804064.1"/>
    </source>
</evidence>
<name>A0ABR6WTW5_9FIRM</name>
<reference evidence="7 8" key="1">
    <citation type="journal article" date="2020" name="mSystems">
        <title>Defining Genomic and Predicted Metabolic Features of the Acetobacterium Genus.</title>
        <authorList>
            <person name="Ross D.E."/>
            <person name="Marshall C.W."/>
            <person name="Gulliver D."/>
            <person name="May H.D."/>
            <person name="Norman R.S."/>
        </authorList>
    </citation>
    <scope>NUCLEOTIDE SEQUENCE [LARGE SCALE GENOMIC DNA]</scope>
    <source>
        <strain evidence="7 8">DSM 8238</strain>
    </source>
</reference>
<dbReference type="PANTHER" id="PTHR30482:SF10">
    <property type="entry name" value="HIGH-AFFINITY BRANCHED-CHAIN AMINO ACID TRANSPORT PROTEIN BRAE"/>
    <property type="match status" value="1"/>
</dbReference>
<keyword evidence="8" id="KW-1185">Reference proteome</keyword>
<dbReference type="RefSeq" id="WP_186841952.1">
    <property type="nucleotide sequence ID" value="NZ_WJBC01000007.1"/>
</dbReference>
<organism evidence="7 8">
    <name type="scientific">Acetobacterium fimetarium</name>
    <dbReference type="NCBI Taxonomy" id="52691"/>
    <lineage>
        <taxon>Bacteria</taxon>
        <taxon>Bacillati</taxon>
        <taxon>Bacillota</taxon>
        <taxon>Clostridia</taxon>
        <taxon>Eubacteriales</taxon>
        <taxon>Eubacteriaceae</taxon>
        <taxon>Acetobacterium</taxon>
    </lineage>
</organism>
<sequence length="367" mass="39888">MKNTQNSLGTYLKTHWKTVVFLIVVLIGIGIADQMVNSFVRRLLNLSAIYTIVALSMNLINGFTGQFSLGQAGFMAIGAYTVAIFTVPVGLRATIFYMAPMAPFLANIQLPFVVALLLGGVLTTIVAFLIGAPCLRLRGDYLAIATLGFSEIIRIVFTNTQTITNGALGIKSIPTISSLWWTFGTAIIIIIACFLLISSSYGRAFKSIREDEIAAEAMGVGLFKTKMTSFLISAFFTGIGGGLYAALLGTVDPKQFYFTLTYNFVLIIVLGGMGSISGTIISSFIVTLGQEALRFLDEPMAFGLDLPIFKPGLRMVVFSFLLMVVVLFYRKGLMGTNELTWDFIGQKYQSIKARFTKKAASTQGGDK</sequence>
<feature type="transmembrane region" description="Helical" evidence="6">
    <location>
        <begin position="141"/>
        <end position="157"/>
    </location>
</feature>
<proteinExistence type="predicted"/>
<dbReference type="CDD" id="cd06581">
    <property type="entry name" value="TM_PBP1_LivM_like"/>
    <property type="match status" value="1"/>
</dbReference>
<evidence type="ECO:0000256" key="1">
    <source>
        <dbReference type="ARBA" id="ARBA00004651"/>
    </source>
</evidence>
<feature type="transmembrane region" description="Helical" evidence="6">
    <location>
        <begin position="263"/>
        <end position="288"/>
    </location>
</feature>
<dbReference type="Proteomes" id="UP000603234">
    <property type="component" value="Unassembled WGS sequence"/>
</dbReference>
<feature type="transmembrane region" description="Helical" evidence="6">
    <location>
        <begin position="110"/>
        <end position="129"/>
    </location>
</feature>
<evidence type="ECO:0000256" key="6">
    <source>
        <dbReference type="SAM" id="Phobius"/>
    </source>
</evidence>
<comment type="caution">
    <text evidence="7">The sequence shown here is derived from an EMBL/GenBank/DDBJ whole genome shotgun (WGS) entry which is preliminary data.</text>
</comment>
<keyword evidence="4 6" id="KW-1133">Transmembrane helix</keyword>
<feature type="transmembrane region" description="Helical" evidence="6">
    <location>
        <begin position="72"/>
        <end position="98"/>
    </location>
</feature>
<dbReference type="InterPro" id="IPR001851">
    <property type="entry name" value="ABC_transp_permease"/>
</dbReference>
<dbReference type="PANTHER" id="PTHR30482">
    <property type="entry name" value="HIGH-AFFINITY BRANCHED-CHAIN AMINO ACID TRANSPORT SYSTEM PERMEASE"/>
    <property type="match status" value="1"/>
</dbReference>
<feature type="transmembrane region" description="Helical" evidence="6">
    <location>
        <begin position="178"/>
        <end position="197"/>
    </location>
</feature>
<keyword evidence="5 6" id="KW-0472">Membrane</keyword>
<dbReference type="Pfam" id="PF02653">
    <property type="entry name" value="BPD_transp_2"/>
    <property type="match status" value="1"/>
</dbReference>
<keyword evidence="2" id="KW-1003">Cell membrane</keyword>
<feature type="transmembrane region" description="Helical" evidence="6">
    <location>
        <begin position="308"/>
        <end position="329"/>
    </location>
</feature>
<evidence type="ECO:0000313" key="8">
    <source>
        <dbReference type="Proteomes" id="UP000603234"/>
    </source>
</evidence>
<feature type="transmembrane region" description="Helical" evidence="6">
    <location>
        <begin position="43"/>
        <end position="60"/>
    </location>
</feature>
<dbReference type="EMBL" id="WJBC01000007">
    <property type="protein sequence ID" value="MBC3804064.1"/>
    <property type="molecule type" value="Genomic_DNA"/>
</dbReference>
<gene>
    <name evidence="7" type="ORF">GH808_06390</name>
</gene>
<feature type="transmembrane region" description="Helical" evidence="6">
    <location>
        <begin position="230"/>
        <end position="251"/>
    </location>
</feature>
<evidence type="ECO:0000256" key="3">
    <source>
        <dbReference type="ARBA" id="ARBA00022692"/>
    </source>
</evidence>
<dbReference type="InterPro" id="IPR043428">
    <property type="entry name" value="LivM-like"/>
</dbReference>
<keyword evidence="3 6" id="KW-0812">Transmembrane</keyword>
<feature type="transmembrane region" description="Helical" evidence="6">
    <location>
        <begin position="14"/>
        <end position="31"/>
    </location>
</feature>